<dbReference type="InterPro" id="IPR025327">
    <property type="entry name" value="DUF4233"/>
</dbReference>
<dbReference type="Proteomes" id="UP000023067">
    <property type="component" value="Unassembled WGS sequence"/>
</dbReference>
<accession>Z9JSK3</accession>
<organism evidence="2 3">
    <name type="scientific">Brachybacterium phenoliresistens</name>
    <dbReference type="NCBI Taxonomy" id="396014"/>
    <lineage>
        <taxon>Bacteria</taxon>
        <taxon>Bacillati</taxon>
        <taxon>Actinomycetota</taxon>
        <taxon>Actinomycetes</taxon>
        <taxon>Micrococcales</taxon>
        <taxon>Dermabacteraceae</taxon>
        <taxon>Brachybacterium</taxon>
    </lineage>
</organism>
<evidence type="ECO:0000256" key="1">
    <source>
        <dbReference type="SAM" id="Phobius"/>
    </source>
</evidence>
<keyword evidence="3" id="KW-1185">Reference proteome</keyword>
<evidence type="ECO:0008006" key="4">
    <source>
        <dbReference type="Google" id="ProtNLM"/>
    </source>
</evidence>
<feature type="transmembrane region" description="Helical" evidence="1">
    <location>
        <begin position="78"/>
        <end position="106"/>
    </location>
</feature>
<name>Z9JSK3_9MICO</name>
<dbReference type="AlphaFoldDB" id="Z9JSK3"/>
<feature type="transmembrane region" description="Helical" evidence="1">
    <location>
        <begin position="46"/>
        <end position="66"/>
    </location>
</feature>
<dbReference type="EMBL" id="JDYK01000009">
    <property type="protein sequence ID" value="EWS81164.1"/>
    <property type="molecule type" value="Genomic_DNA"/>
</dbReference>
<feature type="transmembrane region" description="Helical" evidence="1">
    <location>
        <begin position="20"/>
        <end position="40"/>
    </location>
</feature>
<dbReference type="OrthoDB" id="4793747at2"/>
<dbReference type="Pfam" id="PF14017">
    <property type="entry name" value="DUF4233"/>
    <property type="match status" value="1"/>
</dbReference>
<proteinExistence type="predicted"/>
<dbReference type="PATRIC" id="fig|396014.3.peg.2039"/>
<protein>
    <recommendedName>
        <fullName evidence="4">Allophanate hydrolase</fullName>
    </recommendedName>
</protein>
<keyword evidence="1" id="KW-1133">Transmembrane helix</keyword>
<dbReference type="STRING" id="396014.BF93_18525"/>
<dbReference type="HOGENOM" id="CLU_129305_1_1_11"/>
<sequence length="134" mass="14533">MLRDLTPSPRAHGAQRMLSATTLTVEAFVVFFAVLVAHQLSPDHRVTTWVWGLATAAALVLVSGALKRGSWPYYAGMALQLPVLALGLLVPAMWVIGVVFGGLYVFGVFKGHQLDAEKDEVDRRYHAAHPPAAE</sequence>
<evidence type="ECO:0000313" key="2">
    <source>
        <dbReference type="EMBL" id="EWS81164.1"/>
    </source>
</evidence>
<gene>
    <name evidence="2" type="ORF">BF93_18525</name>
</gene>
<dbReference type="eggNOG" id="ENOG5033BE5">
    <property type="taxonomic scope" value="Bacteria"/>
</dbReference>
<evidence type="ECO:0000313" key="3">
    <source>
        <dbReference type="Proteomes" id="UP000023067"/>
    </source>
</evidence>
<reference evidence="2 3" key="1">
    <citation type="submission" date="2014-02" db="EMBL/GenBank/DDBJ databases">
        <title>Genome sequence of Brachybacterium phenoliresistens strain W13A50.</title>
        <authorList>
            <person name="Wang X."/>
        </authorList>
    </citation>
    <scope>NUCLEOTIDE SEQUENCE [LARGE SCALE GENOMIC DNA]</scope>
    <source>
        <strain evidence="2 3">W13A50</strain>
    </source>
</reference>
<comment type="caution">
    <text evidence="2">The sequence shown here is derived from an EMBL/GenBank/DDBJ whole genome shotgun (WGS) entry which is preliminary data.</text>
</comment>
<keyword evidence="1" id="KW-0812">Transmembrane</keyword>
<keyword evidence="1" id="KW-0472">Membrane</keyword>
<dbReference type="RefSeq" id="WP_038372414.1">
    <property type="nucleotide sequence ID" value="NZ_BAAAOW010000002.1"/>
</dbReference>